<evidence type="ECO:0000313" key="2">
    <source>
        <dbReference type="EMBL" id="PON53915.1"/>
    </source>
</evidence>
<keyword evidence="1" id="KW-0812">Transmembrane</keyword>
<gene>
    <name evidence="2" type="ORF">PanWU01x14_199120</name>
</gene>
<keyword evidence="3" id="KW-1185">Reference proteome</keyword>
<dbReference type="AlphaFoldDB" id="A0A2P5BYT6"/>
<keyword evidence="1" id="KW-0472">Membrane</keyword>
<evidence type="ECO:0000313" key="3">
    <source>
        <dbReference type="Proteomes" id="UP000237105"/>
    </source>
</evidence>
<organism evidence="2 3">
    <name type="scientific">Parasponia andersonii</name>
    <name type="common">Sponia andersonii</name>
    <dbReference type="NCBI Taxonomy" id="3476"/>
    <lineage>
        <taxon>Eukaryota</taxon>
        <taxon>Viridiplantae</taxon>
        <taxon>Streptophyta</taxon>
        <taxon>Embryophyta</taxon>
        <taxon>Tracheophyta</taxon>
        <taxon>Spermatophyta</taxon>
        <taxon>Magnoliopsida</taxon>
        <taxon>eudicotyledons</taxon>
        <taxon>Gunneridae</taxon>
        <taxon>Pentapetalae</taxon>
        <taxon>rosids</taxon>
        <taxon>fabids</taxon>
        <taxon>Rosales</taxon>
        <taxon>Cannabaceae</taxon>
        <taxon>Parasponia</taxon>
    </lineage>
</organism>
<comment type="caution">
    <text evidence="2">The sequence shown here is derived from an EMBL/GenBank/DDBJ whole genome shotgun (WGS) entry which is preliminary data.</text>
</comment>
<protein>
    <submittedName>
        <fullName evidence="2">Uncharacterized protein</fullName>
    </submittedName>
</protein>
<reference evidence="3" key="1">
    <citation type="submission" date="2016-06" db="EMBL/GenBank/DDBJ databases">
        <title>Parallel loss of symbiosis genes in relatives of nitrogen-fixing non-legume Parasponia.</title>
        <authorList>
            <person name="Van Velzen R."/>
            <person name="Holmer R."/>
            <person name="Bu F."/>
            <person name="Rutten L."/>
            <person name="Van Zeijl A."/>
            <person name="Liu W."/>
            <person name="Santuari L."/>
            <person name="Cao Q."/>
            <person name="Sharma T."/>
            <person name="Shen D."/>
            <person name="Roswanjaya Y."/>
            <person name="Wardhani T."/>
            <person name="Kalhor M.S."/>
            <person name="Jansen J."/>
            <person name="Van den Hoogen J."/>
            <person name="Gungor B."/>
            <person name="Hartog M."/>
            <person name="Hontelez J."/>
            <person name="Verver J."/>
            <person name="Yang W.-C."/>
            <person name="Schijlen E."/>
            <person name="Repin R."/>
            <person name="Schilthuizen M."/>
            <person name="Schranz E."/>
            <person name="Heidstra R."/>
            <person name="Miyata K."/>
            <person name="Fedorova E."/>
            <person name="Kohlen W."/>
            <person name="Bisseling T."/>
            <person name="Smit S."/>
            <person name="Geurts R."/>
        </authorList>
    </citation>
    <scope>NUCLEOTIDE SEQUENCE [LARGE SCALE GENOMIC DNA]</scope>
    <source>
        <strain evidence="3">cv. WU1-14</strain>
    </source>
</reference>
<name>A0A2P5BYT6_PARAD</name>
<keyword evidence="1" id="KW-1133">Transmembrane helix</keyword>
<dbReference type="Proteomes" id="UP000237105">
    <property type="component" value="Unassembled WGS sequence"/>
</dbReference>
<accession>A0A2P5BYT6</accession>
<feature type="transmembrane region" description="Helical" evidence="1">
    <location>
        <begin position="20"/>
        <end position="41"/>
    </location>
</feature>
<sequence length="193" mass="21341">MSNNRIQAVDSQAAQPNISALFLISSLSLEVMNFLTAILIIEDLSNSFLFAHSLVGIPTLSNSVNSTAFRGWSECIGQAAMRTPMLMLSVQDTQRNFISLCSNPRASSVLCWSALEVVVRKEMYKTEFGACLSNYSKHLCVADRGRCCNCSALLCLMAQLPIAAYFHQPVLSKRSRGEAPFKVMEAQFVFQLQ</sequence>
<dbReference type="EMBL" id="JXTB01000201">
    <property type="protein sequence ID" value="PON53915.1"/>
    <property type="molecule type" value="Genomic_DNA"/>
</dbReference>
<evidence type="ECO:0000256" key="1">
    <source>
        <dbReference type="SAM" id="Phobius"/>
    </source>
</evidence>
<proteinExistence type="predicted"/>